<sequence length="56" mass="6418">KKTKELGGGEQHKMGSRLGRRDQYRDKQLRAERTDPRGTAWRLGTQLEASTMACTR</sequence>
<feature type="region of interest" description="Disordered" evidence="1">
    <location>
        <begin position="1"/>
        <end position="39"/>
    </location>
</feature>
<gene>
    <name evidence="2" type="ORF">P7K49_031504</name>
</gene>
<organism evidence="2 3">
    <name type="scientific">Saguinus oedipus</name>
    <name type="common">Cotton-top tamarin</name>
    <name type="synonym">Oedipomidas oedipus</name>
    <dbReference type="NCBI Taxonomy" id="9490"/>
    <lineage>
        <taxon>Eukaryota</taxon>
        <taxon>Metazoa</taxon>
        <taxon>Chordata</taxon>
        <taxon>Craniata</taxon>
        <taxon>Vertebrata</taxon>
        <taxon>Euteleostomi</taxon>
        <taxon>Mammalia</taxon>
        <taxon>Eutheria</taxon>
        <taxon>Euarchontoglires</taxon>
        <taxon>Primates</taxon>
        <taxon>Haplorrhini</taxon>
        <taxon>Platyrrhini</taxon>
        <taxon>Cebidae</taxon>
        <taxon>Callitrichinae</taxon>
        <taxon>Saguinus</taxon>
    </lineage>
</organism>
<evidence type="ECO:0000313" key="3">
    <source>
        <dbReference type="Proteomes" id="UP001266305"/>
    </source>
</evidence>
<name>A0ABQ9U0R4_SAGOE</name>
<dbReference type="EMBL" id="JASSZA010000017">
    <property type="protein sequence ID" value="KAK2090248.1"/>
    <property type="molecule type" value="Genomic_DNA"/>
</dbReference>
<feature type="compositionally biased region" description="Basic and acidic residues" evidence="1">
    <location>
        <begin position="1"/>
        <end position="36"/>
    </location>
</feature>
<accession>A0ABQ9U0R4</accession>
<keyword evidence="3" id="KW-1185">Reference proteome</keyword>
<protein>
    <submittedName>
        <fullName evidence="2">Uncharacterized protein</fullName>
    </submittedName>
</protein>
<reference evidence="2 3" key="1">
    <citation type="submission" date="2023-05" db="EMBL/GenBank/DDBJ databases">
        <title>B98-5 Cell Line De Novo Hybrid Assembly: An Optical Mapping Approach.</title>
        <authorList>
            <person name="Kananen K."/>
            <person name="Auerbach J.A."/>
            <person name="Kautto E."/>
            <person name="Blachly J.S."/>
        </authorList>
    </citation>
    <scope>NUCLEOTIDE SEQUENCE [LARGE SCALE GENOMIC DNA]</scope>
    <source>
        <strain evidence="2">B95-8</strain>
        <tissue evidence="2">Cell line</tissue>
    </source>
</reference>
<proteinExistence type="predicted"/>
<feature type="non-terminal residue" evidence="2">
    <location>
        <position position="56"/>
    </location>
</feature>
<dbReference type="Proteomes" id="UP001266305">
    <property type="component" value="Unassembled WGS sequence"/>
</dbReference>
<feature type="non-terminal residue" evidence="2">
    <location>
        <position position="1"/>
    </location>
</feature>
<comment type="caution">
    <text evidence="2">The sequence shown here is derived from an EMBL/GenBank/DDBJ whole genome shotgun (WGS) entry which is preliminary data.</text>
</comment>
<evidence type="ECO:0000256" key="1">
    <source>
        <dbReference type="SAM" id="MobiDB-lite"/>
    </source>
</evidence>
<evidence type="ECO:0000313" key="2">
    <source>
        <dbReference type="EMBL" id="KAK2090248.1"/>
    </source>
</evidence>